<sequence length="178" mass="20054">LKNTLMHMNLRLSDNLENVNNVFVLDAERWFQGVEADIFNPKLWYMGKIPYGNTVFKKSTLDIKSALQSIAGNAKKIIIVDLDDILWGGIVGDVGWKNLRLGGHDPIGEAFVDFQKALKTYKNRGILLGIASKNEESVALEAISSHPEMVLALKDFAGWRINWEDKALNIIELMKELN</sequence>
<dbReference type="AlphaFoldDB" id="X1K2R0"/>
<organism evidence="1">
    <name type="scientific">marine sediment metagenome</name>
    <dbReference type="NCBI Taxonomy" id="412755"/>
    <lineage>
        <taxon>unclassified sequences</taxon>
        <taxon>metagenomes</taxon>
        <taxon>ecological metagenomes</taxon>
    </lineage>
</organism>
<feature type="non-terminal residue" evidence="1">
    <location>
        <position position="178"/>
    </location>
</feature>
<dbReference type="Gene3D" id="3.40.50.1000">
    <property type="entry name" value="HAD superfamily/HAD-like"/>
    <property type="match status" value="1"/>
</dbReference>
<reference evidence="1" key="1">
    <citation type="journal article" date="2014" name="Front. Microbiol.">
        <title>High frequency of phylogenetically diverse reductive dehalogenase-homologous genes in deep subseafloor sedimentary metagenomes.</title>
        <authorList>
            <person name="Kawai M."/>
            <person name="Futagami T."/>
            <person name="Toyoda A."/>
            <person name="Takaki Y."/>
            <person name="Nishi S."/>
            <person name="Hori S."/>
            <person name="Arai W."/>
            <person name="Tsubouchi T."/>
            <person name="Morono Y."/>
            <person name="Uchiyama I."/>
            <person name="Ito T."/>
            <person name="Fujiyama A."/>
            <person name="Inagaki F."/>
            <person name="Takami H."/>
        </authorList>
    </citation>
    <scope>NUCLEOTIDE SEQUENCE</scope>
    <source>
        <strain evidence="1">Expedition CK06-06</strain>
    </source>
</reference>
<gene>
    <name evidence="1" type="ORF">S03H2_67358</name>
</gene>
<proteinExistence type="predicted"/>
<feature type="non-terminal residue" evidence="1">
    <location>
        <position position="1"/>
    </location>
</feature>
<accession>X1K2R0</accession>
<evidence type="ECO:0008006" key="2">
    <source>
        <dbReference type="Google" id="ProtNLM"/>
    </source>
</evidence>
<name>X1K2R0_9ZZZZ</name>
<protein>
    <recommendedName>
        <fullName evidence="2">FCP1 homology domain-containing protein</fullName>
    </recommendedName>
</protein>
<comment type="caution">
    <text evidence="1">The sequence shown here is derived from an EMBL/GenBank/DDBJ whole genome shotgun (WGS) entry which is preliminary data.</text>
</comment>
<dbReference type="InterPro" id="IPR023214">
    <property type="entry name" value="HAD_sf"/>
</dbReference>
<dbReference type="InterPro" id="IPR036514">
    <property type="entry name" value="SGNH_hydro_sf"/>
</dbReference>
<dbReference type="Gene3D" id="3.40.50.1110">
    <property type="entry name" value="SGNH hydrolase"/>
    <property type="match status" value="1"/>
</dbReference>
<dbReference type="EMBL" id="BARU01044083">
    <property type="protein sequence ID" value="GAH76368.1"/>
    <property type="molecule type" value="Genomic_DNA"/>
</dbReference>
<evidence type="ECO:0000313" key="1">
    <source>
        <dbReference type="EMBL" id="GAH76368.1"/>
    </source>
</evidence>